<feature type="transmembrane region" description="Helical" evidence="11">
    <location>
        <begin position="55"/>
        <end position="76"/>
    </location>
</feature>
<evidence type="ECO:0008006" key="14">
    <source>
        <dbReference type="Google" id="ProtNLM"/>
    </source>
</evidence>
<gene>
    <name evidence="12" type="ORF">BD289DRAFT_208564</name>
</gene>
<evidence type="ECO:0000256" key="8">
    <source>
        <dbReference type="ARBA" id="ARBA00023180"/>
    </source>
</evidence>
<keyword evidence="4 11" id="KW-1133">Transmembrane helix</keyword>
<dbReference type="EMBL" id="KZ678416">
    <property type="protein sequence ID" value="PSR90741.1"/>
    <property type="molecule type" value="Genomic_DNA"/>
</dbReference>
<evidence type="ECO:0000256" key="1">
    <source>
        <dbReference type="ARBA" id="ARBA00004167"/>
    </source>
</evidence>
<evidence type="ECO:0000313" key="12">
    <source>
        <dbReference type="EMBL" id="PSR90741.1"/>
    </source>
</evidence>
<comment type="pathway">
    <text evidence="2">Mycotoxin biosynthesis.</text>
</comment>
<reference evidence="12 13" key="1">
    <citation type="journal article" date="2018" name="Mycol. Prog.">
        <title>Coniella lustricola, a new species from submerged detritus.</title>
        <authorList>
            <person name="Raudabaugh D.B."/>
            <person name="Iturriaga T."/>
            <person name="Carver A."/>
            <person name="Mondo S."/>
            <person name="Pangilinan J."/>
            <person name="Lipzen A."/>
            <person name="He G."/>
            <person name="Amirebrahimi M."/>
            <person name="Grigoriev I.V."/>
            <person name="Miller A.N."/>
        </authorList>
    </citation>
    <scope>NUCLEOTIDE SEQUENCE [LARGE SCALE GENOMIC DNA]</scope>
    <source>
        <strain evidence="12 13">B22-T-1</strain>
    </source>
</reference>
<dbReference type="OrthoDB" id="3687641at2759"/>
<comment type="subcellular location">
    <subcellularLocation>
        <location evidence="1">Membrane</location>
        <topology evidence="1">Single-pass membrane protein</topology>
    </subcellularLocation>
</comment>
<dbReference type="Pfam" id="PF11807">
    <property type="entry name" value="UstYa"/>
    <property type="match status" value="1"/>
</dbReference>
<dbReference type="AlphaFoldDB" id="A0A2T3ABY8"/>
<dbReference type="InParanoid" id="A0A2T3ABY8"/>
<dbReference type="GO" id="GO:0016020">
    <property type="term" value="C:membrane"/>
    <property type="evidence" value="ECO:0007669"/>
    <property type="project" value="UniProtKB-SubCell"/>
</dbReference>
<sequence>MSFEHKSHQKYHVFDSNSELGEADAFLPYRGVTDEDGTRRSRGHKSKSPQSKIKSVLLGVSGGLNLILGATSLVLASKLRGLSSSGIGTYHQGFSTDLNINNVPLELVRFSGSPKFHANGSAFTDPVNPNTSWPNNVQFFGQPSPEVDQNWKKYIDKRYFSISEEEATRAWGDKRHEYVDERRGGYTAGLDVFHTLHCVNALRMALHPDYYNSSAHHGNHLPHTEHCLEIIRQSIQCYGSTTLIPTKFFEGRRHNYIDSDQVHVCRNFNYLRDYSTSRAKGHGAYVERDRALLDEHKHAVVKQYYKDKKAAKAAKGKHLKGGE</sequence>
<keyword evidence="5" id="KW-0560">Oxidoreductase</keyword>
<evidence type="ECO:0000256" key="6">
    <source>
        <dbReference type="ARBA" id="ARBA00023026"/>
    </source>
</evidence>
<proteinExistence type="inferred from homology"/>
<organism evidence="12 13">
    <name type="scientific">Coniella lustricola</name>
    <dbReference type="NCBI Taxonomy" id="2025994"/>
    <lineage>
        <taxon>Eukaryota</taxon>
        <taxon>Fungi</taxon>
        <taxon>Dikarya</taxon>
        <taxon>Ascomycota</taxon>
        <taxon>Pezizomycotina</taxon>
        <taxon>Sordariomycetes</taxon>
        <taxon>Sordariomycetidae</taxon>
        <taxon>Diaporthales</taxon>
        <taxon>Schizoparmaceae</taxon>
        <taxon>Coniella</taxon>
    </lineage>
</organism>
<dbReference type="InterPro" id="IPR021765">
    <property type="entry name" value="UstYa-like"/>
</dbReference>
<comment type="similarity">
    <text evidence="9">Belongs to the ustYa family.</text>
</comment>
<keyword evidence="7 11" id="KW-0472">Membrane</keyword>
<protein>
    <recommendedName>
        <fullName evidence="14">Tat pathway signal sequence</fullName>
    </recommendedName>
</protein>
<evidence type="ECO:0000256" key="10">
    <source>
        <dbReference type="SAM" id="MobiDB-lite"/>
    </source>
</evidence>
<accession>A0A2T3ABY8</accession>
<evidence type="ECO:0000256" key="5">
    <source>
        <dbReference type="ARBA" id="ARBA00023002"/>
    </source>
</evidence>
<dbReference type="GO" id="GO:0016491">
    <property type="term" value="F:oxidoreductase activity"/>
    <property type="evidence" value="ECO:0007669"/>
    <property type="project" value="UniProtKB-KW"/>
</dbReference>
<feature type="region of interest" description="Disordered" evidence="10">
    <location>
        <begin position="31"/>
        <end position="51"/>
    </location>
</feature>
<evidence type="ECO:0000256" key="2">
    <source>
        <dbReference type="ARBA" id="ARBA00004685"/>
    </source>
</evidence>
<keyword evidence="8" id="KW-0325">Glycoprotein</keyword>
<evidence type="ECO:0000256" key="11">
    <source>
        <dbReference type="SAM" id="Phobius"/>
    </source>
</evidence>
<evidence type="ECO:0000256" key="3">
    <source>
        <dbReference type="ARBA" id="ARBA00022692"/>
    </source>
</evidence>
<evidence type="ECO:0000313" key="13">
    <source>
        <dbReference type="Proteomes" id="UP000241462"/>
    </source>
</evidence>
<evidence type="ECO:0000256" key="4">
    <source>
        <dbReference type="ARBA" id="ARBA00022989"/>
    </source>
</evidence>
<keyword evidence="3 11" id="KW-0812">Transmembrane</keyword>
<dbReference type="PANTHER" id="PTHR33365:SF4">
    <property type="entry name" value="CYCLOCHLOROTINE BIOSYNTHESIS PROTEIN O"/>
    <property type="match status" value="1"/>
</dbReference>
<evidence type="ECO:0000256" key="7">
    <source>
        <dbReference type="ARBA" id="ARBA00023136"/>
    </source>
</evidence>
<dbReference type="PANTHER" id="PTHR33365">
    <property type="entry name" value="YALI0B05434P"/>
    <property type="match status" value="1"/>
</dbReference>
<evidence type="ECO:0000256" key="9">
    <source>
        <dbReference type="ARBA" id="ARBA00035112"/>
    </source>
</evidence>
<keyword evidence="6" id="KW-0843">Virulence</keyword>
<dbReference type="STRING" id="2025994.A0A2T3ABY8"/>
<dbReference type="Proteomes" id="UP000241462">
    <property type="component" value="Unassembled WGS sequence"/>
</dbReference>
<name>A0A2T3ABY8_9PEZI</name>
<dbReference type="GO" id="GO:0043386">
    <property type="term" value="P:mycotoxin biosynthetic process"/>
    <property type="evidence" value="ECO:0007669"/>
    <property type="project" value="InterPro"/>
</dbReference>
<keyword evidence="13" id="KW-1185">Reference proteome</keyword>